<reference evidence="4" key="1">
    <citation type="submission" date="2020-11" db="EMBL/GenBank/DDBJ databases">
        <authorList>
            <person name="Koelle M."/>
            <person name="Horta M.A.C."/>
            <person name="Nowrousian M."/>
            <person name="Ohm R.A."/>
            <person name="Benz P."/>
            <person name="Pilgard A."/>
        </authorList>
    </citation>
    <scope>NUCLEOTIDE SEQUENCE</scope>
    <source>
        <strain evidence="4">FPRL280</strain>
    </source>
</reference>
<dbReference type="InterPro" id="IPR056690">
    <property type="entry name" value="DUF7788"/>
</dbReference>
<evidence type="ECO:0000313" key="4">
    <source>
        <dbReference type="EMBL" id="KAF9819906.1"/>
    </source>
</evidence>
<dbReference type="Pfam" id="PF11443">
    <property type="entry name" value="DUF2828"/>
    <property type="match status" value="1"/>
</dbReference>
<proteinExistence type="predicted"/>
<feature type="region of interest" description="Disordered" evidence="1">
    <location>
        <begin position="266"/>
        <end position="328"/>
    </location>
</feature>
<evidence type="ECO:0000313" key="5">
    <source>
        <dbReference type="Proteomes" id="UP000639403"/>
    </source>
</evidence>
<feature type="compositionally biased region" description="Polar residues" evidence="1">
    <location>
        <begin position="296"/>
        <end position="310"/>
    </location>
</feature>
<accession>A0A8H7P8T4</accession>
<dbReference type="InterPro" id="IPR011205">
    <property type="entry name" value="UCP015417_vWA"/>
</dbReference>
<comment type="caution">
    <text evidence="4">The sequence shown here is derived from an EMBL/GenBank/DDBJ whole genome shotgun (WGS) entry which is preliminary data.</text>
</comment>
<feature type="region of interest" description="Disordered" evidence="1">
    <location>
        <begin position="186"/>
        <end position="224"/>
    </location>
</feature>
<dbReference type="Proteomes" id="UP000639403">
    <property type="component" value="Unassembled WGS sequence"/>
</dbReference>
<evidence type="ECO:0000259" key="2">
    <source>
        <dbReference type="Pfam" id="PF11443"/>
    </source>
</evidence>
<gene>
    <name evidence="4" type="ORF">IEO21_01767</name>
</gene>
<organism evidence="4 5">
    <name type="scientific">Rhodonia placenta</name>
    <dbReference type="NCBI Taxonomy" id="104341"/>
    <lineage>
        <taxon>Eukaryota</taxon>
        <taxon>Fungi</taxon>
        <taxon>Dikarya</taxon>
        <taxon>Basidiomycota</taxon>
        <taxon>Agaricomycotina</taxon>
        <taxon>Agaricomycetes</taxon>
        <taxon>Polyporales</taxon>
        <taxon>Adustoporiaceae</taxon>
        <taxon>Rhodonia</taxon>
    </lineage>
</organism>
<sequence>MAGSTAQTFTKSYAHCVDPFKPLSTHVSESSPSNTSQIITLPNIPELHDPNFLDILLPPPENVIKVPTPTAPTNALMTALREDFGNRALTENQSPAYASTLNSSLDFFSAGPAQLTGPLVHTLLSASWEKDPDLTLRLIFYLRSIHDGRGEKSDSFLHAYGWLYKHHPRTAIANLQNLVDPIIDRPAKKSKGDGVTASGKQDADENEEEWTDISSETAVADAEQDDGKKDIRLGYAHGYYKDLLNILLLAALGELTNPESSFSVLHNDRPGYTRSKKGKAHIGASQRRSRKGQVRTHGSSMDVDTSTSPRNPARGTYAPETPAEKKAREAKQRYDTLVSKLGSPAFRALYIAVARIFASKLAQDIGTLLRLTCSDASNLSENDKIELKFQISLAAKWAPSLGASHDRHTNIATAIASILHGQGFMSGLPAEYTPSTLSAADAETIRGYYRRWIMAPLRRYTLIPETFMSEGNWSRVVYGRVPAGSMKMHKSEFARHDNERFTEYIKDVVAGKRKIAGGTLLPHELLSEAMVVSGKLDDPIANVEKMVIESQWKALVDKVRESGTLDNCLAVCDVSGSMGFLSSRVTKNAAQQPIYPAVALSLLLAQLARPPFANTFITFSATPQLFTLDPSLDLVATAEKMGQAAWGMNTDFLAVFLDLLLPLAIKHKIKKEDMIKRLFVFSDMQFDDARLKIPPVNPGSSGHYESQEPVLGDWITDHQRIVQAYKEAGYDVPELVYWNLGGYGTTPVLESQEGCSLIGGFSPNMLKLFMEEDEEVLRKSMEEMRLQQNEAGGSKAEAEATATSGMNPVETMMKALTKKSFDVLKVLD</sequence>
<feature type="domain" description="DUF7788" evidence="3">
    <location>
        <begin position="567"/>
        <end position="815"/>
    </location>
</feature>
<evidence type="ECO:0000256" key="1">
    <source>
        <dbReference type="SAM" id="MobiDB-lite"/>
    </source>
</evidence>
<dbReference type="EMBL" id="JADOXO010000014">
    <property type="protein sequence ID" value="KAF9819906.1"/>
    <property type="molecule type" value="Genomic_DNA"/>
</dbReference>
<dbReference type="InterPro" id="IPR036465">
    <property type="entry name" value="vWFA_dom_sf"/>
</dbReference>
<reference evidence="4" key="2">
    <citation type="journal article" name="Front. Microbiol.">
        <title>Degradative Capacity of Two Strains of Rhodonia placenta: From Phenotype to Genotype.</title>
        <authorList>
            <person name="Kolle M."/>
            <person name="Horta M.A.C."/>
            <person name="Nowrousian M."/>
            <person name="Ohm R.A."/>
            <person name="Benz J.P."/>
            <person name="Pilgard A."/>
        </authorList>
    </citation>
    <scope>NUCLEOTIDE SEQUENCE</scope>
    <source>
        <strain evidence="4">FPRL280</strain>
    </source>
</reference>
<dbReference type="InterPro" id="IPR058580">
    <property type="entry name" value="DUF2828"/>
</dbReference>
<dbReference type="PIRSF" id="PIRSF015417">
    <property type="entry name" value="T31B5_30_vWA"/>
    <property type="match status" value="1"/>
</dbReference>
<protein>
    <submittedName>
        <fullName evidence="4">Uncharacterized protein</fullName>
    </submittedName>
</protein>
<feature type="domain" description="DUF2828" evidence="2">
    <location>
        <begin position="90"/>
        <end position="565"/>
    </location>
</feature>
<dbReference type="Gene3D" id="3.40.50.410">
    <property type="entry name" value="von Willebrand factor, type A domain"/>
    <property type="match status" value="1"/>
</dbReference>
<name>A0A8H7P8T4_9APHY</name>
<evidence type="ECO:0000259" key="3">
    <source>
        <dbReference type="Pfam" id="PF25043"/>
    </source>
</evidence>
<dbReference type="PANTHER" id="PTHR31373">
    <property type="entry name" value="OS06G0652100 PROTEIN"/>
    <property type="match status" value="1"/>
</dbReference>
<dbReference type="PANTHER" id="PTHR31373:SF27">
    <property type="entry name" value="TROVE DOMAIN-CONTAINING PROTEIN"/>
    <property type="match status" value="1"/>
</dbReference>
<dbReference type="Pfam" id="PF25043">
    <property type="entry name" value="DUF7788"/>
    <property type="match status" value="1"/>
</dbReference>
<dbReference type="AlphaFoldDB" id="A0A8H7P8T4"/>